<dbReference type="Proteomes" id="UP001434419">
    <property type="component" value="Unassembled WGS sequence"/>
</dbReference>
<name>A0A135ZE62_9LACO</name>
<sequence length="143" mass="15280">MAAHNNAQTGLMGTYDANNVYFTIDGKTAYGYGATTLFTFSYDNDLLSVQQDPQGTGTASINNKTGGTFTLTINQMSPFNKIIDDLADERRVGGYAVDACDGSRHYVGAHAYIQKKPDGGAANEAGERTITVKVLNVVENSVL</sequence>
<reference evidence="1" key="2">
    <citation type="submission" date="2024-06" db="EMBL/GenBank/DDBJ databases">
        <title>Vaginal Lactobacillus fatty acid response mechanisms reveal a metabolite-targeted strategy for bacterial vaginosis treatment.</title>
        <authorList>
            <person name="Zhu M."/>
            <person name="Blainey P.C."/>
            <person name="Bloom S.M."/>
            <person name="Kwon D.S."/>
        </authorList>
    </citation>
    <scope>NUCLEOTIDE SEQUENCE</scope>
    <source>
        <strain evidence="1">194_F1_1</strain>
    </source>
</reference>
<evidence type="ECO:0000313" key="4">
    <source>
        <dbReference type="Proteomes" id="UP001434419"/>
    </source>
</evidence>
<protein>
    <submittedName>
        <fullName evidence="2">Uncharacterized protein</fullName>
    </submittedName>
</protein>
<reference evidence="2 3" key="1">
    <citation type="submission" date="2020-01" db="EMBL/GenBank/DDBJ databases">
        <title>Complete and circular genome sequences of six lactobacillus isolates from horses.</title>
        <authorList>
            <person name="Hassan H.M."/>
        </authorList>
    </citation>
    <scope>NUCLEOTIDE SEQUENCE [LARGE SCALE GENOMIC DNA]</scope>
    <source>
        <strain evidence="2 3">1D</strain>
    </source>
</reference>
<dbReference type="RefSeq" id="WP_005722106.1">
    <property type="nucleotide sequence ID" value="NZ_CAZZQD010000001.1"/>
</dbReference>
<evidence type="ECO:0000313" key="2">
    <source>
        <dbReference type="EMBL" id="QLL73784.1"/>
    </source>
</evidence>
<organism evidence="2 3">
    <name type="scientific">Lactobacillus crispatus</name>
    <dbReference type="NCBI Taxonomy" id="47770"/>
    <lineage>
        <taxon>Bacteria</taxon>
        <taxon>Bacillati</taxon>
        <taxon>Bacillota</taxon>
        <taxon>Bacilli</taxon>
        <taxon>Lactobacillales</taxon>
        <taxon>Lactobacillaceae</taxon>
        <taxon>Lactobacillus</taxon>
    </lineage>
</organism>
<evidence type="ECO:0000313" key="1">
    <source>
        <dbReference type="EMBL" id="MES5148939.1"/>
    </source>
</evidence>
<dbReference type="AlphaFoldDB" id="A0A135ZE62"/>
<accession>A0A135ZE62</accession>
<evidence type="ECO:0000313" key="3">
    <source>
        <dbReference type="Proteomes" id="UP000510660"/>
    </source>
</evidence>
<dbReference type="EMBL" id="JBETVU010000012">
    <property type="protein sequence ID" value="MES5148939.1"/>
    <property type="molecule type" value="Genomic_DNA"/>
</dbReference>
<keyword evidence="4" id="KW-1185">Reference proteome</keyword>
<gene>
    <name evidence="1" type="ORF">ABVC42_03215</name>
    <name evidence="2" type="ORF">GTO85_05070</name>
</gene>
<dbReference type="EMBL" id="CP047415">
    <property type="protein sequence ID" value="QLL73784.1"/>
    <property type="molecule type" value="Genomic_DNA"/>
</dbReference>
<proteinExistence type="predicted"/>
<dbReference type="Proteomes" id="UP000510660">
    <property type="component" value="Chromosome"/>
</dbReference>